<gene>
    <name evidence="2" type="ORF">GUH15_29775</name>
</gene>
<reference evidence="2" key="1">
    <citation type="submission" date="2020-01" db="EMBL/GenBank/DDBJ databases">
        <authorList>
            <person name="Richard D."/>
        </authorList>
    </citation>
    <scope>NUCLEOTIDE SEQUENCE</scope>
    <source>
        <strain evidence="2">JP541</strain>
    </source>
</reference>
<name>A0A8I0H6K7_XANCI</name>
<accession>A0A8I0H6K7</accession>
<sequence>MKLKNYAILLSFLLGGSAFVKAQDIALKSNILYDASGTINL</sequence>
<protein>
    <submittedName>
        <fullName evidence="2">DUF3575 domain-containing protein</fullName>
    </submittedName>
</protein>
<dbReference type="AlphaFoldDB" id="A0A8I0H6K7"/>
<organism evidence="2 3">
    <name type="scientific">Xanthomonas citri pv. citri</name>
    <dbReference type="NCBI Taxonomy" id="611301"/>
    <lineage>
        <taxon>Bacteria</taxon>
        <taxon>Pseudomonadati</taxon>
        <taxon>Pseudomonadota</taxon>
        <taxon>Gammaproteobacteria</taxon>
        <taxon>Lysobacterales</taxon>
        <taxon>Lysobacteraceae</taxon>
        <taxon>Xanthomonas</taxon>
    </lineage>
</organism>
<dbReference type="Pfam" id="PF12099">
    <property type="entry name" value="DUF3575"/>
    <property type="match status" value="1"/>
</dbReference>
<keyword evidence="1" id="KW-0732">Signal</keyword>
<proteinExistence type="predicted"/>
<dbReference type="EMBL" id="JAABFR010002515">
    <property type="protein sequence ID" value="MBD4340161.1"/>
    <property type="molecule type" value="Genomic_DNA"/>
</dbReference>
<feature type="chain" id="PRO_5034416897" evidence="1">
    <location>
        <begin position="23"/>
        <end position="41"/>
    </location>
</feature>
<evidence type="ECO:0000313" key="2">
    <source>
        <dbReference type="EMBL" id="MBD4340161.1"/>
    </source>
</evidence>
<comment type="caution">
    <text evidence="2">The sequence shown here is derived from an EMBL/GenBank/DDBJ whole genome shotgun (WGS) entry which is preliminary data.</text>
</comment>
<evidence type="ECO:0000256" key="1">
    <source>
        <dbReference type="SAM" id="SignalP"/>
    </source>
</evidence>
<feature type="signal peptide" evidence="1">
    <location>
        <begin position="1"/>
        <end position="22"/>
    </location>
</feature>
<feature type="non-terminal residue" evidence="2">
    <location>
        <position position="41"/>
    </location>
</feature>
<dbReference type="Proteomes" id="UP000653002">
    <property type="component" value="Unassembled WGS sequence"/>
</dbReference>
<dbReference type="InterPro" id="IPR021958">
    <property type="entry name" value="DUF3575"/>
</dbReference>
<evidence type="ECO:0000313" key="3">
    <source>
        <dbReference type="Proteomes" id="UP000653002"/>
    </source>
</evidence>